<accession>A0A1G1YCF5</accession>
<dbReference type="Gene3D" id="3.40.50.150">
    <property type="entry name" value="Vaccinia Virus protein VP39"/>
    <property type="match status" value="1"/>
</dbReference>
<dbReference type="STRING" id="1797542.A3J59_00935"/>
<dbReference type="SUPFAM" id="SSF53335">
    <property type="entry name" value="S-adenosyl-L-methionine-dependent methyltransferases"/>
    <property type="match status" value="1"/>
</dbReference>
<dbReference type="EMBL" id="MHIL01000038">
    <property type="protein sequence ID" value="OGY49969.1"/>
    <property type="molecule type" value="Genomic_DNA"/>
</dbReference>
<dbReference type="PANTHER" id="PTHR43861">
    <property type="entry name" value="TRANS-ACONITATE 2-METHYLTRANSFERASE-RELATED"/>
    <property type="match status" value="1"/>
</dbReference>
<dbReference type="Pfam" id="PF13489">
    <property type="entry name" value="Methyltransf_23"/>
    <property type="match status" value="1"/>
</dbReference>
<protein>
    <submittedName>
        <fullName evidence="1">Uncharacterized protein</fullName>
    </submittedName>
</protein>
<dbReference type="PANTHER" id="PTHR43861:SF1">
    <property type="entry name" value="TRANS-ACONITATE 2-METHYLTRANSFERASE"/>
    <property type="match status" value="1"/>
</dbReference>
<gene>
    <name evidence="1" type="ORF">A3J59_00935</name>
</gene>
<evidence type="ECO:0000313" key="1">
    <source>
        <dbReference type="EMBL" id="OGY49969.1"/>
    </source>
</evidence>
<dbReference type="GO" id="GO:0008757">
    <property type="term" value="F:S-adenosylmethionine-dependent methyltransferase activity"/>
    <property type="evidence" value="ECO:0007669"/>
    <property type="project" value="InterPro"/>
</dbReference>
<proteinExistence type="predicted"/>
<dbReference type="CDD" id="cd02440">
    <property type="entry name" value="AdoMet_MTases"/>
    <property type="match status" value="1"/>
</dbReference>
<organism evidence="1 2">
    <name type="scientific">Candidatus Buchananbacteria bacterium RIFCSPHIGHO2_02_FULL_56_16</name>
    <dbReference type="NCBI Taxonomy" id="1797542"/>
    <lineage>
        <taxon>Bacteria</taxon>
        <taxon>Candidatus Buchananiibacteriota</taxon>
    </lineage>
</organism>
<name>A0A1G1YCF5_9BACT</name>
<reference evidence="1 2" key="1">
    <citation type="journal article" date="2016" name="Nat. Commun.">
        <title>Thousands of microbial genomes shed light on interconnected biogeochemical processes in an aquifer system.</title>
        <authorList>
            <person name="Anantharaman K."/>
            <person name="Brown C.T."/>
            <person name="Hug L.A."/>
            <person name="Sharon I."/>
            <person name="Castelle C.J."/>
            <person name="Probst A.J."/>
            <person name="Thomas B.C."/>
            <person name="Singh A."/>
            <person name="Wilkins M.J."/>
            <person name="Karaoz U."/>
            <person name="Brodie E.L."/>
            <person name="Williams K.H."/>
            <person name="Hubbard S.S."/>
            <person name="Banfield J.F."/>
        </authorList>
    </citation>
    <scope>NUCLEOTIDE SEQUENCE [LARGE SCALE GENOMIC DNA]</scope>
</reference>
<dbReference type="AlphaFoldDB" id="A0A1G1YCF5"/>
<comment type="caution">
    <text evidence="1">The sequence shown here is derived from an EMBL/GenBank/DDBJ whole genome shotgun (WGS) entry which is preliminary data.</text>
</comment>
<evidence type="ECO:0000313" key="2">
    <source>
        <dbReference type="Proteomes" id="UP000177310"/>
    </source>
</evidence>
<dbReference type="Proteomes" id="UP000177310">
    <property type="component" value="Unassembled WGS sequence"/>
</dbReference>
<sequence>MITKSELDRIHRAVPSDYYQRGIKKNVLQRIWHHGRFKLITCELIRLRIAGPVLDLGCHSGDLTSILAAATGTPASGVDLSSQAIAYARSRFPAIDFRCVDFSRGLPFGDGSFQVATAFDVLEHVPNLPATLAEIRRVLEPGGYLIIGVPNETWLFKIIWFFWTKLRGHVWDGAHVQDFQQPGSYNLLLQAGFQNVRETSILQNMWRFIIFKRGS</sequence>
<dbReference type="InterPro" id="IPR029063">
    <property type="entry name" value="SAM-dependent_MTases_sf"/>
</dbReference>